<accession>A0A2J9WZI7</accession>
<evidence type="ECO:0000259" key="5">
    <source>
        <dbReference type="Pfam" id="PF00501"/>
    </source>
</evidence>
<dbReference type="PROSITE" id="PS00455">
    <property type="entry name" value="AMP_BINDING"/>
    <property type="match status" value="1"/>
</dbReference>
<evidence type="ECO:0000259" key="6">
    <source>
        <dbReference type="Pfam" id="PF13193"/>
    </source>
</evidence>
<dbReference type="InterPro" id="IPR000873">
    <property type="entry name" value="AMP-dep_synth/lig_dom"/>
</dbReference>
<feature type="domain" description="AMP-binding enzyme C-terminal" evidence="6">
    <location>
        <begin position="372"/>
        <end position="444"/>
    </location>
</feature>
<dbReference type="InterPro" id="IPR025110">
    <property type="entry name" value="AMP-bd_C"/>
</dbReference>
<protein>
    <recommendedName>
        <fullName evidence="2">Putative long chain fatty acid-CoA ligase VraA</fullName>
    </recommendedName>
    <alternativeName>
        <fullName evidence="4">Acyl-CoA synthetase</fullName>
    </alternativeName>
</protein>
<dbReference type="GO" id="GO:0006631">
    <property type="term" value="P:fatty acid metabolic process"/>
    <property type="evidence" value="ECO:0007669"/>
    <property type="project" value="TreeGrafter"/>
</dbReference>
<comment type="similarity">
    <text evidence="1">Belongs to the ATP-dependent AMP-binding enzyme family.</text>
</comment>
<dbReference type="PANTHER" id="PTHR43201:SF5">
    <property type="entry name" value="MEDIUM-CHAIN ACYL-COA LIGASE ACSF2, MITOCHONDRIAL"/>
    <property type="match status" value="1"/>
</dbReference>
<evidence type="ECO:0000256" key="2">
    <source>
        <dbReference type="ARBA" id="ARBA00017625"/>
    </source>
</evidence>
<dbReference type="Proteomes" id="UP001269271">
    <property type="component" value="Unassembled WGS sequence"/>
</dbReference>
<dbReference type="Proteomes" id="UP000053523">
    <property type="component" value="Unassembled WGS sequence"/>
</dbReference>
<evidence type="ECO:0000313" key="10">
    <source>
        <dbReference type="Proteomes" id="UP001269271"/>
    </source>
</evidence>
<evidence type="ECO:0000256" key="4">
    <source>
        <dbReference type="ARBA" id="ARBA00032875"/>
    </source>
</evidence>
<sequence length="461" mass="52706">MLEIIKRLEYYAKVQPQSIALQIDDEIVNYESLYQKICDCTLNSPKFKLGSRVALLSDSPIVNITNYFVILMMDGVPCFLDNKWSRDTIDKLIENYHIEYITTAVGKFKRTTSFGTFDKYISEQLKVDDLLHIGYTSGTTGLPKAYYRNEHSWIASYVENEKLIYNYEKALVAPGPLAHSLSLYTCIFALYSGRTFIGQRQFDAKRFISILNEQHSNIALFLVPTMLHQLLNVDTTITHIKSIFCSGAKLSESLFKTVSQQFKNANIIEFFGTSEASFITYNFNQTSPTNSVGQVFPNVSIKLEAQDDRKIGLLKVQSNMIYSGYVDVEVVQPHSWIETGDYAYIQNNQLYLVSRKSDRLIIGGKNIYPNVIEQQVKSLDGIEEAVVVGEPHRRFGEIAVLIYVGNQELDYKTLRRYLRQMLSRYEIPSKLVRVKDLPFTNSGKVARNTVQTLYLEGAFKV</sequence>
<proteinExistence type="inferred from homology"/>
<dbReference type="GO" id="GO:0031956">
    <property type="term" value="F:medium-chain fatty acid-CoA ligase activity"/>
    <property type="evidence" value="ECO:0007669"/>
    <property type="project" value="TreeGrafter"/>
</dbReference>
<dbReference type="CDD" id="cd17633">
    <property type="entry name" value="AFD_YhfT-like"/>
    <property type="match status" value="1"/>
</dbReference>
<dbReference type="EMBL" id="LORN02000015">
    <property type="protein sequence ID" value="PNN20219.1"/>
    <property type="molecule type" value="Genomic_DNA"/>
</dbReference>
<dbReference type="Pfam" id="PF00501">
    <property type="entry name" value="AMP-binding"/>
    <property type="match status" value="1"/>
</dbReference>
<dbReference type="Gene3D" id="3.30.300.30">
    <property type="match status" value="1"/>
</dbReference>
<dbReference type="AlphaFoldDB" id="A0A2J9WZI7"/>
<evidence type="ECO:0000313" key="9">
    <source>
        <dbReference type="Proteomes" id="UP000053523"/>
    </source>
</evidence>
<evidence type="ECO:0000256" key="1">
    <source>
        <dbReference type="ARBA" id="ARBA00006432"/>
    </source>
</evidence>
<keyword evidence="10" id="KW-1185">Reference proteome</keyword>
<organism evidence="8 9">
    <name type="scientific">Staphylococcus haemolyticus</name>
    <dbReference type="NCBI Taxonomy" id="1283"/>
    <lineage>
        <taxon>Bacteria</taxon>
        <taxon>Bacillati</taxon>
        <taxon>Bacillota</taxon>
        <taxon>Bacilli</taxon>
        <taxon>Bacillales</taxon>
        <taxon>Staphylococcaceae</taxon>
        <taxon>Staphylococcus</taxon>
    </lineage>
</organism>
<dbReference type="RefSeq" id="WP_037552424.1">
    <property type="nucleotide sequence ID" value="NZ_CAJCGD010000005.1"/>
</dbReference>
<reference evidence="8 9" key="1">
    <citation type="submission" date="2017-12" db="EMBL/GenBank/DDBJ databases">
        <title>FDA dAtabase for Regulatory Grade micrObial Sequences (FDA-ARGOS): Supporting development and validation of Infectious Disease Dx tests.</title>
        <authorList>
            <person name="Hoffmann M."/>
            <person name="Allard M."/>
            <person name="Evans P."/>
            <person name="Brown E."/>
            <person name="Tallon L."/>
            <person name="Sadzewicz L."/>
            <person name="Sengamalay N."/>
            <person name="Ott S."/>
            <person name="Godinez A."/>
            <person name="Nagaraj S."/>
            <person name="Vavikolanu K."/>
            <person name="Aluvathingal J."/>
            <person name="Nadendla S."/>
            <person name="Sichtig H."/>
        </authorList>
    </citation>
    <scope>NUCLEOTIDE SEQUENCE [LARGE SCALE GENOMIC DNA]</scope>
    <source>
        <strain evidence="8 9">FDAARGOS_148</strain>
    </source>
</reference>
<dbReference type="SUPFAM" id="SSF56801">
    <property type="entry name" value="Acetyl-CoA synthetase-like"/>
    <property type="match status" value="1"/>
</dbReference>
<dbReference type="PANTHER" id="PTHR43201">
    <property type="entry name" value="ACYL-COA SYNTHETASE"/>
    <property type="match status" value="1"/>
</dbReference>
<evidence type="ECO:0000256" key="3">
    <source>
        <dbReference type="ARBA" id="ARBA00022598"/>
    </source>
</evidence>
<keyword evidence="3 8" id="KW-0436">Ligase</keyword>
<dbReference type="InterPro" id="IPR020845">
    <property type="entry name" value="AMP-binding_CS"/>
</dbReference>
<dbReference type="InterPro" id="IPR045851">
    <property type="entry name" value="AMP-bd_C_sf"/>
</dbReference>
<gene>
    <name evidence="8" type="ORF">AL503_005205</name>
    <name evidence="7" type="ORF">RO950_10380</name>
</gene>
<evidence type="ECO:0000313" key="7">
    <source>
        <dbReference type="EMBL" id="MDT4287386.1"/>
    </source>
</evidence>
<dbReference type="Pfam" id="PF13193">
    <property type="entry name" value="AMP-binding_C"/>
    <property type="match status" value="1"/>
</dbReference>
<dbReference type="InterPro" id="IPR042099">
    <property type="entry name" value="ANL_N_sf"/>
</dbReference>
<comment type="caution">
    <text evidence="8">The sequence shown here is derived from an EMBL/GenBank/DDBJ whole genome shotgun (WGS) entry which is preliminary data.</text>
</comment>
<name>A0A2J9WZI7_STAHA</name>
<dbReference type="EMBL" id="JAVSOO010000031">
    <property type="protein sequence ID" value="MDT4287386.1"/>
    <property type="molecule type" value="Genomic_DNA"/>
</dbReference>
<evidence type="ECO:0000313" key="8">
    <source>
        <dbReference type="EMBL" id="PNN20219.1"/>
    </source>
</evidence>
<dbReference type="Gene3D" id="3.40.50.12780">
    <property type="entry name" value="N-terminal domain of ligase-like"/>
    <property type="match status" value="1"/>
</dbReference>
<feature type="domain" description="AMP-dependent synthetase/ligase" evidence="5">
    <location>
        <begin position="11"/>
        <end position="325"/>
    </location>
</feature>
<reference evidence="7 10" key="2">
    <citation type="submission" date="2023-08" db="EMBL/GenBank/DDBJ databases">
        <title>Genomic surveillance of Staphylococcus haemolyticus neonatal outbreak in southern France.</title>
        <authorList>
            <person name="Magnan C."/>
            <person name="Morsli M."/>
            <person name="Thiery B."/>
            <person name="Salipante F."/>
            <person name="Attar J."/>
            <person name="Massimo D.M."/>
            <person name="Ory J."/>
            <person name="Pantel A."/>
            <person name="Lavigne J.-P."/>
        </authorList>
    </citation>
    <scope>NUCLEOTIDE SEQUENCE [LARGE SCALE GENOMIC DNA]</scope>
    <source>
        <strain evidence="7 10">NSH026</strain>
    </source>
</reference>